<feature type="transmembrane region" description="Helical" evidence="6">
    <location>
        <begin position="30"/>
        <end position="52"/>
    </location>
</feature>
<organism evidence="7 8">
    <name type="scientific">Halodesulfurarchaeum formicicum</name>
    <dbReference type="NCBI Taxonomy" id="1873524"/>
    <lineage>
        <taxon>Archaea</taxon>
        <taxon>Methanobacteriati</taxon>
        <taxon>Methanobacteriota</taxon>
        <taxon>Stenosarchaea group</taxon>
        <taxon>Halobacteria</taxon>
        <taxon>Halobacteriales</taxon>
        <taxon>Halobacteriaceae</taxon>
        <taxon>Halodesulfurarchaeum</taxon>
    </lineage>
</organism>
<proteinExistence type="inferred from homology"/>
<feature type="transmembrane region" description="Helical" evidence="6">
    <location>
        <begin position="226"/>
        <end position="253"/>
    </location>
</feature>
<keyword evidence="4 6" id="KW-1133">Transmembrane helix</keyword>
<feature type="transmembrane region" description="Helical" evidence="6">
    <location>
        <begin position="196"/>
        <end position="214"/>
    </location>
</feature>
<evidence type="ECO:0000256" key="6">
    <source>
        <dbReference type="SAM" id="Phobius"/>
    </source>
</evidence>
<protein>
    <submittedName>
        <fullName evidence="7">Conserved hypothetical membrane protein (DUF92)</fullName>
    </submittedName>
</protein>
<reference evidence="8" key="1">
    <citation type="submission" date="2016-08" db="EMBL/GenBank/DDBJ databases">
        <title>Discovery of first anaerobic lithoheterotrophic haloarchae widely represented in hypersaline habitats.</title>
        <authorList>
            <person name="Sorokin D.Y."/>
            <person name="Kublanov I.V."/>
            <person name="Roman P."/>
            <person name="Sinninghe Damste J.S."/>
            <person name="Golyshin P.N."/>
            <person name="Rojo D."/>
            <person name="Ciordia S."/>
            <person name="Mena Md.C."/>
            <person name="Ferrer M."/>
            <person name="Smedile F."/>
            <person name="Messina E."/>
            <person name="La Cono V."/>
            <person name="Yakimov M.M."/>
        </authorList>
    </citation>
    <scope>NUCLEOTIDE SEQUENCE [LARGE SCALE GENOMIC DNA]</scope>
    <source>
        <strain evidence="8">HSR6</strain>
    </source>
</reference>
<feature type="transmembrane region" description="Helical" evidence="6">
    <location>
        <begin position="64"/>
        <end position="82"/>
    </location>
</feature>
<sequence>MNRPLSRTATFAALSTVSLAVAPSVWGTITAFLAVATAGALVTTGPVFEALSTAVDEKDGRLRTLISFALTGAALAALIVAVELPKPVYVTAMVTLGFGDLGRRIFEAVRPVPILATAGFVFVGGAAGIGGQLLLNAFSGAVGHGPTILFLAASAAFLGALLRSVLVARNDPLVLGFLTVLLWLLAALAGDITWTAVLVGLGVSFLFGSLSIALETASIPGMLTGVFLSLLAVVLGGYGWFVLLIAFFGIGGLSTKFRYDEKVSRGVAEPNEGARGTGNVLGNSLAALFALLLYAAHAQLPVPGIVFVYAFAGSVATALADTLSSEIGGLYDRPRLVTTLSRVEPGTDGAVTWQGELAGAGGATIIGLLAWLVLPISGIGVVLVVLAGLVGMTVDSLAGATIEGEHVGNQAVNFIATSAGGCAGAILALF</sequence>
<keyword evidence="8" id="KW-1185">Reference proteome</keyword>
<dbReference type="OrthoDB" id="28948at2157"/>
<evidence type="ECO:0000256" key="3">
    <source>
        <dbReference type="ARBA" id="ARBA00022692"/>
    </source>
</evidence>
<dbReference type="PANTHER" id="PTHR13353">
    <property type="entry name" value="TRANSMEMBRANE PROTEIN 19"/>
    <property type="match status" value="1"/>
</dbReference>
<dbReference type="EMBL" id="CP016804">
    <property type="protein sequence ID" value="APE94848.1"/>
    <property type="molecule type" value="Genomic_DNA"/>
</dbReference>
<dbReference type="PANTHER" id="PTHR13353:SF5">
    <property type="entry name" value="TRANSMEMBRANE PROTEIN 19"/>
    <property type="match status" value="1"/>
</dbReference>
<dbReference type="RefSeq" id="WP_071932647.1">
    <property type="nucleotide sequence ID" value="NZ_CP016804.1"/>
</dbReference>
<evidence type="ECO:0000256" key="4">
    <source>
        <dbReference type="ARBA" id="ARBA00022989"/>
    </source>
</evidence>
<keyword evidence="3 6" id="KW-0812">Transmembrane</keyword>
<evidence type="ECO:0000256" key="5">
    <source>
        <dbReference type="ARBA" id="ARBA00023136"/>
    </source>
</evidence>
<keyword evidence="5 6" id="KW-0472">Membrane</keyword>
<feature type="transmembrane region" description="Helical" evidence="6">
    <location>
        <begin position="173"/>
        <end position="190"/>
    </location>
</feature>
<evidence type="ECO:0000256" key="1">
    <source>
        <dbReference type="ARBA" id="ARBA00004141"/>
    </source>
</evidence>
<feature type="transmembrane region" description="Helical" evidence="6">
    <location>
        <begin position="147"/>
        <end position="166"/>
    </location>
</feature>
<evidence type="ECO:0000256" key="2">
    <source>
        <dbReference type="ARBA" id="ARBA00009012"/>
    </source>
</evidence>
<name>A0A1J1AAM1_9EURY</name>
<dbReference type="Proteomes" id="UP000186165">
    <property type="component" value="Chromosome"/>
</dbReference>
<dbReference type="AlphaFoldDB" id="A0A1J1AAM1"/>
<comment type="subcellular location">
    <subcellularLocation>
        <location evidence="1">Membrane</location>
        <topology evidence="1">Multi-pass membrane protein</topology>
    </subcellularLocation>
</comment>
<evidence type="ECO:0000313" key="8">
    <source>
        <dbReference type="Proteomes" id="UP000186165"/>
    </source>
</evidence>
<dbReference type="GeneID" id="30416908"/>
<dbReference type="KEGG" id="hhsr:HSR6_0382"/>
<dbReference type="Pfam" id="PF01940">
    <property type="entry name" value="DUF92"/>
    <property type="match status" value="1"/>
</dbReference>
<comment type="similarity">
    <text evidence="2">Belongs to the TMEM19 family.</text>
</comment>
<feature type="transmembrane region" description="Helical" evidence="6">
    <location>
        <begin position="113"/>
        <end position="135"/>
    </location>
</feature>
<evidence type="ECO:0000313" key="7">
    <source>
        <dbReference type="EMBL" id="APE94848.1"/>
    </source>
</evidence>
<feature type="transmembrane region" description="Helical" evidence="6">
    <location>
        <begin position="365"/>
        <end position="390"/>
    </location>
</feature>
<dbReference type="GO" id="GO:0016020">
    <property type="term" value="C:membrane"/>
    <property type="evidence" value="ECO:0007669"/>
    <property type="project" value="UniProtKB-SubCell"/>
</dbReference>
<feature type="transmembrane region" description="Helical" evidence="6">
    <location>
        <begin position="411"/>
        <end position="429"/>
    </location>
</feature>
<gene>
    <name evidence="7" type="ORF">HSR6_0382</name>
</gene>
<dbReference type="InterPro" id="IPR002794">
    <property type="entry name" value="DUF92_TMEM19"/>
</dbReference>
<accession>A0A1J1AAM1</accession>